<dbReference type="FunFam" id="2.60.120.200:FF:000025">
    <property type="entry name" value="Xyloglucan endotransglucosylase/hydrolase"/>
    <property type="match status" value="1"/>
</dbReference>
<dbReference type="GO" id="GO:0071555">
    <property type="term" value="P:cell wall organization"/>
    <property type="evidence" value="ECO:0007669"/>
    <property type="project" value="UniProtKB-KW"/>
</dbReference>
<dbReference type="PROSITE" id="PS01034">
    <property type="entry name" value="GH16_1"/>
    <property type="match status" value="1"/>
</dbReference>
<dbReference type="Gene3D" id="2.60.120.200">
    <property type="match status" value="1"/>
</dbReference>
<dbReference type="CDD" id="cd02176">
    <property type="entry name" value="GH16_XET"/>
    <property type="match status" value="1"/>
</dbReference>
<dbReference type="InterPro" id="IPR000757">
    <property type="entry name" value="Beta-glucanase-like"/>
</dbReference>
<evidence type="ECO:0000256" key="8">
    <source>
        <dbReference type="PIRSR" id="PIRSR005604-1"/>
    </source>
</evidence>
<dbReference type="GO" id="GO:0042546">
    <property type="term" value="P:cell wall biogenesis"/>
    <property type="evidence" value="ECO:0007669"/>
    <property type="project" value="InterPro"/>
</dbReference>
<dbReference type="AlphaFoldDB" id="A0AAV6JXC0"/>
<comment type="similarity">
    <text evidence="10">Belongs to the glycosyl hydrolase 16 family.</text>
</comment>
<dbReference type="GO" id="GO:0010411">
    <property type="term" value="P:xyloglucan metabolic process"/>
    <property type="evidence" value="ECO:0007669"/>
    <property type="project" value="InterPro"/>
</dbReference>
<feature type="domain" description="GH16" evidence="11">
    <location>
        <begin position="1"/>
        <end position="215"/>
    </location>
</feature>
<keyword evidence="1" id="KW-0328">Glycosyltransferase</keyword>
<keyword evidence="10" id="KW-0961">Cell wall biogenesis/degradation</keyword>
<keyword evidence="10" id="KW-0732">Signal</keyword>
<comment type="PTM">
    <text evidence="10">Contains at least one intrachain disulfide bond essential for its enzymatic activity.</text>
</comment>
<feature type="signal peptide" evidence="10">
    <location>
        <begin position="1"/>
        <end position="24"/>
    </location>
</feature>
<comment type="caution">
    <text evidence="12">The sequence shown here is derived from an EMBL/GenBank/DDBJ whole genome shotgun (WGS) entry which is preliminary data.</text>
</comment>
<keyword evidence="10" id="KW-0964">Secreted</keyword>
<accession>A0AAV6JXC0</accession>
<evidence type="ECO:0000256" key="3">
    <source>
        <dbReference type="ARBA" id="ARBA00022801"/>
    </source>
</evidence>
<dbReference type="GO" id="GO:0048046">
    <property type="term" value="C:apoplast"/>
    <property type="evidence" value="ECO:0007669"/>
    <property type="project" value="UniProtKB-SubCell"/>
</dbReference>
<dbReference type="PIRSF" id="PIRSF005604">
    <property type="entry name" value="XET"/>
    <property type="match status" value="1"/>
</dbReference>
<evidence type="ECO:0000259" key="11">
    <source>
        <dbReference type="PROSITE" id="PS51762"/>
    </source>
</evidence>
<name>A0AAV6JXC0_9ERIC</name>
<keyword evidence="4" id="KW-1015">Disulfide bond</keyword>
<dbReference type="GO" id="GO:0016762">
    <property type="term" value="F:xyloglucan:xyloglucosyl transferase activity"/>
    <property type="evidence" value="ECO:0007669"/>
    <property type="project" value="UniProtKB-EC"/>
</dbReference>
<dbReference type="EMBL" id="JACTNZ010000006">
    <property type="protein sequence ID" value="KAG5544800.1"/>
    <property type="molecule type" value="Genomic_DNA"/>
</dbReference>
<keyword evidence="13" id="KW-1185">Reference proteome</keyword>
<dbReference type="InterPro" id="IPR044791">
    <property type="entry name" value="Beta-glucanase/XTH"/>
</dbReference>
<keyword evidence="10" id="KW-0134">Cell wall</keyword>
<dbReference type="Pfam" id="PF06955">
    <property type="entry name" value="XET_C"/>
    <property type="match status" value="1"/>
</dbReference>
<evidence type="ECO:0000256" key="7">
    <source>
        <dbReference type="ARBA" id="ARBA00033478"/>
    </source>
</evidence>
<dbReference type="InterPro" id="IPR008263">
    <property type="entry name" value="GH16_AS"/>
</dbReference>
<evidence type="ECO:0000256" key="9">
    <source>
        <dbReference type="PIRSR" id="PIRSR005604-2"/>
    </source>
</evidence>
<feature type="chain" id="PRO_5043100875" description="Xyloglucan endotransglucosylase/hydrolase" evidence="10">
    <location>
        <begin position="25"/>
        <end position="340"/>
    </location>
</feature>
<dbReference type="SUPFAM" id="SSF49899">
    <property type="entry name" value="Concanavalin A-like lectins/glucanases"/>
    <property type="match status" value="1"/>
</dbReference>
<evidence type="ECO:0000256" key="2">
    <source>
        <dbReference type="ARBA" id="ARBA00022679"/>
    </source>
</evidence>
<evidence type="ECO:0000256" key="4">
    <source>
        <dbReference type="ARBA" id="ARBA00023157"/>
    </source>
</evidence>
<organism evidence="12 13">
    <name type="scientific">Rhododendron griersonianum</name>
    <dbReference type="NCBI Taxonomy" id="479676"/>
    <lineage>
        <taxon>Eukaryota</taxon>
        <taxon>Viridiplantae</taxon>
        <taxon>Streptophyta</taxon>
        <taxon>Embryophyta</taxon>
        <taxon>Tracheophyta</taxon>
        <taxon>Spermatophyta</taxon>
        <taxon>Magnoliopsida</taxon>
        <taxon>eudicotyledons</taxon>
        <taxon>Gunneridae</taxon>
        <taxon>Pentapetalae</taxon>
        <taxon>asterids</taxon>
        <taxon>Ericales</taxon>
        <taxon>Ericaceae</taxon>
        <taxon>Ericoideae</taxon>
        <taxon>Rhodoreae</taxon>
        <taxon>Rhododendron</taxon>
    </lineage>
</organism>
<protein>
    <recommendedName>
        <fullName evidence="10">Xyloglucan endotransglucosylase/hydrolase</fullName>
        <ecNumber evidence="10">2.4.1.207</ecNumber>
    </recommendedName>
</protein>
<dbReference type="GO" id="GO:0004553">
    <property type="term" value="F:hydrolase activity, hydrolyzing O-glycosyl compounds"/>
    <property type="evidence" value="ECO:0007669"/>
    <property type="project" value="InterPro"/>
</dbReference>
<dbReference type="Pfam" id="PF00722">
    <property type="entry name" value="Glyco_hydro_16"/>
    <property type="match status" value="1"/>
</dbReference>
<dbReference type="PROSITE" id="PS51762">
    <property type="entry name" value="GH16_2"/>
    <property type="match status" value="1"/>
</dbReference>
<comment type="function">
    <text evidence="10">Catalyzes xyloglucan endohydrolysis (XEH) and/or endotransglycosylation (XET). Cleaves and religates xyloglucan polymers, an essential constituent of the primary cell wall, and thereby participates in cell wall construction of growing tissues.</text>
</comment>
<feature type="glycosylation site" description="N-linked (GlcNAc...) asparagine" evidence="9">
    <location>
        <position position="109"/>
    </location>
</feature>
<keyword evidence="2 10" id="KW-0808">Transferase</keyword>
<keyword evidence="5" id="KW-0325">Glycoprotein</keyword>
<dbReference type="InterPro" id="IPR010713">
    <property type="entry name" value="XET_C"/>
</dbReference>
<evidence type="ECO:0000313" key="12">
    <source>
        <dbReference type="EMBL" id="KAG5544800.1"/>
    </source>
</evidence>
<dbReference type="Proteomes" id="UP000823749">
    <property type="component" value="Chromosome 6"/>
</dbReference>
<dbReference type="GO" id="GO:0009835">
    <property type="term" value="P:fruit ripening"/>
    <property type="evidence" value="ECO:0007669"/>
    <property type="project" value="UniProtKB-KW"/>
</dbReference>
<comment type="subcellular location">
    <subcellularLocation>
        <location evidence="10">Secreted</location>
        <location evidence="10">Cell wall</location>
    </subcellularLocation>
    <subcellularLocation>
        <location evidence="10">Secreted</location>
        <location evidence="10">Extracellular space</location>
        <location evidence="10">Apoplast</location>
    </subcellularLocation>
</comment>
<feature type="active site" description="Nucleophile" evidence="8">
    <location>
        <position position="101"/>
    </location>
</feature>
<feature type="active site" description="Proton donor" evidence="8">
    <location>
        <position position="105"/>
    </location>
</feature>
<evidence type="ECO:0000256" key="6">
    <source>
        <dbReference type="ARBA" id="ARBA00023295"/>
    </source>
</evidence>
<reference evidence="12 13" key="1">
    <citation type="submission" date="2020-08" db="EMBL/GenBank/DDBJ databases">
        <title>Plant Genome Project.</title>
        <authorList>
            <person name="Zhang R.-G."/>
        </authorList>
    </citation>
    <scope>NUCLEOTIDE SEQUENCE [LARGE SCALE GENOMIC DNA]</scope>
    <source>
        <strain evidence="12">WSP0</strain>
        <tissue evidence="12">Leaf</tissue>
    </source>
</reference>
<keyword evidence="7" id="KW-0292">Fruit ripening</keyword>
<sequence length="340" mass="37645">MSFPSSSVMLLVLMLTALLKAASAETFHRAGQISFGNELANILNGGKLLTLSLDNSTGSGYQSTNTYLFERLDMNIKLVPGNSAGTVATFYLSSQGANHDEIDFEFLGNVSGQPYTIHTNIYSQGGGNREQQFHVWFDPTAAFHKYTVIWNPQLIMLMVDDTPIRVFNNNEAIGVPFPNSQAMTVYATIWDGETWATEGGRIPTDWTQAPFTASYESFVINACEYSSGSSSCGSSETTNSVTEASLTQSLDSEEHEKLLWVQENCMIYNYCTDNERFPQGLPPECNQPYYLHVHDHYLMAASAENFYRDVEITFGDERAMILDGGDLLTLLTTLALVSNP</sequence>
<proteinExistence type="inferred from homology"/>
<dbReference type="InterPro" id="IPR013320">
    <property type="entry name" value="ConA-like_dom_sf"/>
</dbReference>
<dbReference type="InterPro" id="IPR016455">
    <property type="entry name" value="XTH"/>
</dbReference>
<evidence type="ECO:0000256" key="10">
    <source>
        <dbReference type="RuleBase" id="RU361120"/>
    </source>
</evidence>
<evidence type="ECO:0000256" key="5">
    <source>
        <dbReference type="ARBA" id="ARBA00023180"/>
    </source>
</evidence>
<evidence type="ECO:0000256" key="1">
    <source>
        <dbReference type="ARBA" id="ARBA00022676"/>
    </source>
</evidence>
<evidence type="ECO:0000313" key="13">
    <source>
        <dbReference type="Proteomes" id="UP000823749"/>
    </source>
</evidence>
<keyword evidence="10" id="KW-0052">Apoplast</keyword>
<keyword evidence="6 10" id="KW-0326">Glycosidase</keyword>
<keyword evidence="3 10" id="KW-0378">Hydrolase</keyword>
<dbReference type="PANTHER" id="PTHR31062">
    <property type="entry name" value="XYLOGLUCAN ENDOTRANSGLUCOSYLASE/HYDROLASE PROTEIN 8-RELATED"/>
    <property type="match status" value="1"/>
</dbReference>
<gene>
    <name evidence="12" type="ORF">RHGRI_017295</name>
</gene>
<dbReference type="EC" id="2.4.1.207" evidence="10"/>